<accession>A0A4E0QNU2</accession>
<feature type="non-terminal residue" evidence="2">
    <location>
        <position position="1"/>
    </location>
</feature>
<keyword evidence="3" id="KW-1185">Reference proteome</keyword>
<keyword evidence="1" id="KW-0175">Coiled coil</keyword>
<comment type="caution">
    <text evidence="2">The sequence shown here is derived from an EMBL/GenBank/DDBJ whole genome shotgun (WGS) entry which is preliminary data.</text>
</comment>
<dbReference type="AlphaFoldDB" id="A0A4E0QNU2"/>
<evidence type="ECO:0000313" key="3">
    <source>
        <dbReference type="Proteomes" id="UP000030428"/>
    </source>
</evidence>
<dbReference type="Proteomes" id="UP000030428">
    <property type="component" value="Unassembled WGS sequence"/>
</dbReference>
<organism evidence="2 3">
    <name type="scientific">Candidatus Thiomargarita nelsonii</name>
    <dbReference type="NCBI Taxonomy" id="1003181"/>
    <lineage>
        <taxon>Bacteria</taxon>
        <taxon>Pseudomonadati</taxon>
        <taxon>Pseudomonadota</taxon>
        <taxon>Gammaproteobacteria</taxon>
        <taxon>Thiotrichales</taxon>
        <taxon>Thiotrichaceae</taxon>
        <taxon>Thiomargarita</taxon>
    </lineage>
</organism>
<sequence>AETFGMDLLELLNFGEKNVFYLAGENNHFIKNYLQSNDFSDNKKELEHELDKARLLLQQKDKEIAYLKEINSLMKKESAMSKSTNNP</sequence>
<evidence type="ECO:0000313" key="2">
    <source>
        <dbReference type="EMBL" id="TGO02627.1"/>
    </source>
</evidence>
<proteinExistence type="predicted"/>
<evidence type="ECO:0000256" key="1">
    <source>
        <dbReference type="SAM" id="Coils"/>
    </source>
</evidence>
<dbReference type="EMBL" id="JSZA02000098">
    <property type="protein sequence ID" value="TGO02627.1"/>
    <property type="molecule type" value="Genomic_DNA"/>
</dbReference>
<gene>
    <name evidence="2" type="ORF">PN36_21585</name>
</gene>
<feature type="coiled-coil region" evidence="1">
    <location>
        <begin position="36"/>
        <end position="63"/>
    </location>
</feature>
<protein>
    <submittedName>
        <fullName evidence="2">Uncharacterized protein</fullName>
    </submittedName>
</protein>
<reference evidence="2 3" key="1">
    <citation type="journal article" date="2016" name="Front. Microbiol.">
        <title>Single-Cell (Meta-)Genomics of a Dimorphic Candidatus Thiomargarita nelsonii Reveals Genomic Plasticity.</title>
        <authorList>
            <person name="Flood B.E."/>
            <person name="Fliss P."/>
            <person name="Jones D.S."/>
            <person name="Dick G.J."/>
            <person name="Jain S."/>
            <person name="Kaster A.K."/>
            <person name="Winkel M."/>
            <person name="Mussmann M."/>
            <person name="Bailey J."/>
        </authorList>
    </citation>
    <scope>NUCLEOTIDE SEQUENCE [LARGE SCALE GENOMIC DNA]</scope>
    <source>
        <strain evidence="2">Hydrate Ridge</strain>
    </source>
</reference>
<name>A0A4E0QNU2_9GAMM</name>